<dbReference type="InterPro" id="IPR010736">
    <property type="entry name" value="SHIPPO-rpt"/>
</dbReference>
<feature type="compositionally biased region" description="Low complexity" evidence="1">
    <location>
        <begin position="725"/>
        <end position="743"/>
    </location>
</feature>
<dbReference type="EMBL" id="JABAHT010000204">
    <property type="protein sequence ID" value="KAF4661254.1"/>
    <property type="molecule type" value="Genomic_DNA"/>
</dbReference>
<dbReference type="OrthoDB" id="406368at2759"/>
<feature type="region of interest" description="Disordered" evidence="1">
    <location>
        <begin position="45"/>
        <end position="82"/>
    </location>
</feature>
<organism evidence="2 3">
    <name type="scientific">Perkinsus olseni</name>
    <name type="common">Perkinsus atlanticus</name>
    <dbReference type="NCBI Taxonomy" id="32597"/>
    <lineage>
        <taxon>Eukaryota</taxon>
        <taxon>Sar</taxon>
        <taxon>Alveolata</taxon>
        <taxon>Perkinsozoa</taxon>
        <taxon>Perkinsea</taxon>
        <taxon>Perkinsida</taxon>
        <taxon>Perkinsidae</taxon>
        <taxon>Perkinsus</taxon>
    </lineage>
</organism>
<evidence type="ECO:0000256" key="1">
    <source>
        <dbReference type="SAM" id="MobiDB-lite"/>
    </source>
</evidence>
<evidence type="ECO:0000313" key="2">
    <source>
        <dbReference type="EMBL" id="KAF4661254.1"/>
    </source>
</evidence>
<sequence>MEVLSLFGSSDAAVVIVDESLHVLGLPFSSAASMSISLSRSPRDFSASRVDTSTSDAVGPGSYDPRLPTGAPVAVREESRDDGSIERIQLWKRGAEVPFQSSEGKFAVYSRAIASKTPGPGTYAPECPLGDKAAGYGLKSRSARLAPLAHGSSQFMPSSSVDNPGPGSYFDDATATDAGTSRRSQPPLRIPNERSAATIPLRRLRPGESSTVEETAIPMMEYTGDKADTCGPAHYSIESARRLTAPAVRNAQWHKYREERKVFQPSHTVENTQPDPVVPGPGQYHLMNYNNRKLPPLGTSQFRSRVPMAHQIIPPSEGSFYDYDTSTAANTVTSGSLSTSSADLGHCGHFNAARVAIESHKAAVAPFSSSVPRSDAWARTVEAPFTTPHTAGPGPGSYRHQASSSSKDGVTVLARECVANTGGDSYTTRTIRHKLNAVEGVHVRRSGDPVVALGEHRRYYGVHNPLHVAIVSEALDNRQPISAFDSTDGRPCNKPLPQGTPGPDQYATGEALSISKFVSAKAAVGRKGVFGTCASRYAGSAFAERNTTVKSHCKHEEERSPRATAAAVGRRKGVAPQLRLVRDNSMRRTVRKQTPKTQGPGPAAYSPRLLEDLTYSNPTYRNPKQHHLSFGSGKDRFGGSGGVFCTADHAPGPGQYSARDDRGLAVADTRSKRFGTGVVGVDYTAITSTDGEVGPGSYEPSGGTVAGVKSHNVTMNIPWSELSSKRATNSSSSSSRIGPSSPSKKQILQSSGIVPQGYRILDKATLNKIYFSTSTADSFRPRPVAEALACQSESYKRIHQIDKEFGHRVSQAPPYQRSMCAYHQDYIPRPLNGVLINRELYKIHKENFAGSGGNVSGGSLSSDTTFRHFYPQHSAREMLTARPSPCKPAVDTHVDAEARLLFTESITHDHYPTPDTSTGLGRHEIHSRNKPKGASRMSRPTVKFPFQGATSYVRDYYDSDFEYVKETNIPLSANNVVKRSQAQGIADTYLGDFITYI</sequence>
<dbReference type="InterPro" id="IPR051291">
    <property type="entry name" value="CIMAP"/>
</dbReference>
<name>A0A7J6LPW8_PEROL</name>
<feature type="region of interest" description="Disordered" evidence="1">
    <location>
        <begin position="385"/>
        <end position="406"/>
    </location>
</feature>
<protein>
    <recommendedName>
        <fullName evidence="4">Sperm-tail PG-rich repeat</fullName>
    </recommendedName>
</protein>
<reference evidence="2 3" key="1">
    <citation type="submission" date="2020-04" db="EMBL/GenBank/DDBJ databases">
        <title>Perkinsus olseni comparative genomics.</title>
        <authorList>
            <person name="Bogema D.R."/>
        </authorList>
    </citation>
    <scope>NUCLEOTIDE SEQUENCE [LARGE SCALE GENOMIC DNA]</scope>
    <source>
        <strain evidence="2">ATCC PRA-179</strain>
    </source>
</reference>
<dbReference type="AlphaFoldDB" id="A0A7J6LPW8"/>
<feature type="compositionally biased region" description="Polar residues" evidence="1">
    <location>
        <begin position="151"/>
        <end position="162"/>
    </location>
</feature>
<feature type="region of interest" description="Disordered" evidence="1">
    <location>
        <begin position="587"/>
        <end position="607"/>
    </location>
</feature>
<dbReference type="PANTHER" id="PTHR21580">
    <property type="entry name" value="SHIPPO-1-RELATED"/>
    <property type="match status" value="1"/>
</dbReference>
<feature type="region of interest" description="Disordered" evidence="1">
    <location>
        <begin position="481"/>
        <end position="502"/>
    </location>
</feature>
<feature type="region of interest" description="Disordered" evidence="1">
    <location>
        <begin position="719"/>
        <end position="749"/>
    </location>
</feature>
<proteinExistence type="predicted"/>
<accession>A0A7J6LPW8</accession>
<comment type="caution">
    <text evidence="2">The sequence shown here is derived from an EMBL/GenBank/DDBJ whole genome shotgun (WGS) entry which is preliminary data.</text>
</comment>
<feature type="region of interest" description="Disordered" evidence="1">
    <location>
        <begin position="151"/>
        <end position="197"/>
    </location>
</feature>
<feature type="region of interest" description="Disordered" evidence="1">
    <location>
        <begin position="553"/>
        <end position="573"/>
    </location>
</feature>
<evidence type="ECO:0008006" key="4">
    <source>
        <dbReference type="Google" id="ProtNLM"/>
    </source>
</evidence>
<feature type="region of interest" description="Disordered" evidence="1">
    <location>
        <begin position="911"/>
        <end position="940"/>
    </location>
</feature>
<dbReference type="Proteomes" id="UP000570595">
    <property type="component" value="Unassembled WGS sequence"/>
</dbReference>
<evidence type="ECO:0000313" key="3">
    <source>
        <dbReference type="Proteomes" id="UP000570595"/>
    </source>
</evidence>
<dbReference type="Pfam" id="PF07004">
    <property type="entry name" value="SHIPPO-rpt"/>
    <property type="match status" value="2"/>
</dbReference>
<gene>
    <name evidence="2" type="ORF">FOZ61_003414</name>
</gene>